<dbReference type="Proteomes" id="UP001549145">
    <property type="component" value="Unassembled WGS sequence"/>
</dbReference>
<evidence type="ECO:0000256" key="1">
    <source>
        <dbReference type="ARBA" id="ARBA00022801"/>
    </source>
</evidence>
<accession>A0ABV2KYD8</accession>
<reference evidence="4 5" key="1">
    <citation type="submission" date="2024-06" db="EMBL/GenBank/DDBJ databases">
        <title>Genomic Encyclopedia of Type Strains, Phase IV (KMG-IV): sequencing the most valuable type-strain genomes for metagenomic binning, comparative biology and taxonomic classification.</title>
        <authorList>
            <person name="Goeker M."/>
        </authorList>
    </citation>
    <scope>NUCLEOTIDE SEQUENCE [LARGE SCALE GENOMIC DNA]</scope>
    <source>
        <strain evidence="4 5">DSM 21331</strain>
    </source>
</reference>
<protein>
    <submittedName>
        <fullName evidence="4">Acetyl esterase/lipase</fullName>
    </submittedName>
</protein>
<dbReference type="InterPro" id="IPR050300">
    <property type="entry name" value="GDXG_lipolytic_enzyme"/>
</dbReference>
<sequence>MRGSTGRPIRRGDVIDRRALLRAAGAGLALSSAGLAEPLGAIAAESRLPLWPGTPPGGGGPAGPEAVSEKGAASNIAVPGLEVFTPDVPNGAAMLVAGGGGYRRIQMESEARPAARWLAARGITAFVLAYRLPGEGWGDGRRAPLQDAQRALRLIRARAHLHRIDPARVGVLGFSAGAHLLGLAATRSAFASYRAVDAADGLSARPDDAALIYPVITLEPPYDHTMTRRMLVGARPDPDLSAAWSVETHVRGGCPPTFLVQAEDDPISNPVNTRLMAQACRHAGVPVETHVLASGGHGFGMGRPGTPSAAWPDWYAVWLRGRGMISAD</sequence>
<proteinExistence type="predicted"/>
<name>A0ABV2KYD8_9HYPH</name>
<evidence type="ECO:0000313" key="4">
    <source>
        <dbReference type="EMBL" id="MET3690580.1"/>
    </source>
</evidence>
<organism evidence="4 5">
    <name type="scientific">Methylobacterium goesingense</name>
    <dbReference type="NCBI Taxonomy" id="243690"/>
    <lineage>
        <taxon>Bacteria</taxon>
        <taxon>Pseudomonadati</taxon>
        <taxon>Pseudomonadota</taxon>
        <taxon>Alphaproteobacteria</taxon>
        <taxon>Hyphomicrobiales</taxon>
        <taxon>Methylobacteriaceae</taxon>
        <taxon>Methylobacterium</taxon>
    </lineage>
</organism>
<dbReference type="EMBL" id="JBEPMM010000001">
    <property type="protein sequence ID" value="MET3690580.1"/>
    <property type="molecule type" value="Genomic_DNA"/>
</dbReference>
<evidence type="ECO:0000313" key="5">
    <source>
        <dbReference type="Proteomes" id="UP001549145"/>
    </source>
</evidence>
<dbReference type="SUPFAM" id="SSF53474">
    <property type="entry name" value="alpha/beta-Hydrolases"/>
    <property type="match status" value="1"/>
</dbReference>
<dbReference type="PROSITE" id="PS51318">
    <property type="entry name" value="TAT"/>
    <property type="match status" value="1"/>
</dbReference>
<dbReference type="InterPro" id="IPR013094">
    <property type="entry name" value="AB_hydrolase_3"/>
</dbReference>
<dbReference type="Pfam" id="PF07859">
    <property type="entry name" value="Abhydrolase_3"/>
    <property type="match status" value="1"/>
</dbReference>
<dbReference type="InterPro" id="IPR006311">
    <property type="entry name" value="TAT_signal"/>
</dbReference>
<evidence type="ECO:0000259" key="3">
    <source>
        <dbReference type="Pfam" id="PF07859"/>
    </source>
</evidence>
<dbReference type="InterPro" id="IPR029058">
    <property type="entry name" value="AB_hydrolase_fold"/>
</dbReference>
<gene>
    <name evidence="4" type="ORF">ABID43_000099</name>
</gene>
<feature type="domain" description="Alpha/beta hydrolase fold-3" evidence="3">
    <location>
        <begin position="99"/>
        <end position="299"/>
    </location>
</feature>
<keyword evidence="1" id="KW-0378">Hydrolase</keyword>
<feature type="region of interest" description="Disordered" evidence="2">
    <location>
        <begin position="50"/>
        <end position="69"/>
    </location>
</feature>
<keyword evidence="5" id="KW-1185">Reference proteome</keyword>
<dbReference type="Gene3D" id="3.40.50.1820">
    <property type="entry name" value="alpha/beta hydrolase"/>
    <property type="match status" value="1"/>
</dbReference>
<comment type="caution">
    <text evidence="4">The sequence shown here is derived from an EMBL/GenBank/DDBJ whole genome shotgun (WGS) entry which is preliminary data.</text>
</comment>
<evidence type="ECO:0000256" key="2">
    <source>
        <dbReference type="SAM" id="MobiDB-lite"/>
    </source>
</evidence>
<dbReference type="PANTHER" id="PTHR48081:SF6">
    <property type="entry name" value="PEPTIDASE S9 PROLYL OLIGOPEPTIDASE CATALYTIC DOMAIN-CONTAINING PROTEIN"/>
    <property type="match status" value="1"/>
</dbReference>
<dbReference type="PANTHER" id="PTHR48081">
    <property type="entry name" value="AB HYDROLASE SUPERFAMILY PROTEIN C4A8.06C"/>
    <property type="match status" value="1"/>
</dbReference>